<dbReference type="InterPro" id="IPR058647">
    <property type="entry name" value="BSH_CzcB-like"/>
</dbReference>
<evidence type="ECO:0000313" key="3">
    <source>
        <dbReference type="EMBL" id="VAW51476.1"/>
    </source>
</evidence>
<dbReference type="PANTHER" id="PTHR30469:SF38">
    <property type="entry name" value="HLYD FAMILY SECRETION PROTEIN"/>
    <property type="match status" value="1"/>
</dbReference>
<sequence length="365" mass="40332">MEASLVMWNPALKIINNLSLTTNTLTKAIAFVVLAFLLPHNAIAGEVIKVKTKNYKEIAININHTLGGNVPAKNNSRISAQISAVIEKFYVDTGHEVKTGDLLVTLNCEENKLKLKQANANVKAEKSQLNNAKSQYSQAKKLNKQGNISKEIYNQRAAEESRLTATVENKKAAASLAQVNVNRCQIKAPFDGYITRRDASAGELTQIGTALLQLVSKTNNIVEVKINNRLLNSFSHGKNFQFLFNNKTYALKIDFILPVLDKATRNHIARLSFIDEHAVTGSVGKVLWQDAALSIPASYIVQRNKKLGILVADNIKQNKGTAKFIEIKNAIEGQPASININEETQIITQGRFNVRDGDVIQINKF</sequence>
<evidence type="ECO:0000259" key="2">
    <source>
        <dbReference type="Pfam" id="PF25973"/>
    </source>
</evidence>
<dbReference type="AlphaFoldDB" id="A0A3B0X464"/>
<feature type="coiled-coil region" evidence="1">
    <location>
        <begin position="108"/>
        <end position="142"/>
    </location>
</feature>
<dbReference type="Gene3D" id="1.10.287.470">
    <property type="entry name" value="Helix hairpin bin"/>
    <property type="match status" value="1"/>
</dbReference>
<dbReference type="SUPFAM" id="SSF111369">
    <property type="entry name" value="HlyD-like secretion proteins"/>
    <property type="match status" value="1"/>
</dbReference>
<dbReference type="NCBIfam" id="TIGR01730">
    <property type="entry name" value="RND_mfp"/>
    <property type="match status" value="1"/>
</dbReference>
<dbReference type="Gene3D" id="2.40.50.100">
    <property type="match status" value="1"/>
</dbReference>
<dbReference type="PANTHER" id="PTHR30469">
    <property type="entry name" value="MULTIDRUG RESISTANCE PROTEIN MDTA"/>
    <property type="match status" value="1"/>
</dbReference>
<accession>A0A3B0X464</accession>
<dbReference type="GO" id="GO:0015562">
    <property type="term" value="F:efflux transmembrane transporter activity"/>
    <property type="evidence" value="ECO:0007669"/>
    <property type="project" value="TreeGrafter"/>
</dbReference>
<feature type="domain" description="CzcB-like barrel-sandwich hybrid" evidence="2">
    <location>
        <begin position="77"/>
        <end position="211"/>
    </location>
</feature>
<protein>
    <recommendedName>
        <fullName evidence="2">CzcB-like barrel-sandwich hybrid domain-containing protein</fullName>
    </recommendedName>
</protein>
<dbReference type="EMBL" id="UOFD01000031">
    <property type="protein sequence ID" value="VAW51476.1"/>
    <property type="molecule type" value="Genomic_DNA"/>
</dbReference>
<keyword evidence="1" id="KW-0175">Coiled coil</keyword>
<organism evidence="3">
    <name type="scientific">hydrothermal vent metagenome</name>
    <dbReference type="NCBI Taxonomy" id="652676"/>
    <lineage>
        <taxon>unclassified sequences</taxon>
        <taxon>metagenomes</taxon>
        <taxon>ecological metagenomes</taxon>
    </lineage>
</organism>
<dbReference type="Pfam" id="PF25973">
    <property type="entry name" value="BSH_CzcB"/>
    <property type="match status" value="1"/>
</dbReference>
<name>A0A3B0X464_9ZZZZ</name>
<dbReference type="InterPro" id="IPR006143">
    <property type="entry name" value="RND_pump_MFP"/>
</dbReference>
<reference evidence="3" key="1">
    <citation type="submission" date="2018-06" db="EMBL/GenBank/DDBJ databases">
        <authorList>
            <person name="Zhirakovskaya E."/>
        </authorList>
    </citation>
    <scope>NUCLEOTIDE SEQUENCE</scope>
</reference>
<gene>
    <name evidence="3" type="ORF">MNBD_GAMMA06-923</name>
</gene>
<dbReference type="Gene3D" id="2.40.30.170">
    <property type="match status" value="1"/>
</dbReference>
<proteinExistence type="predicted"/>
<evidence type="ECO:0000256" key="1">
    <source>
        <dbReference type="SAM" id="Coils"/>
    </source>
</evidence>
<dbReference type="GO" id="GO:1990281">
    <property type="term" value="C:efflux pump complex"/>
    <property type="evidence" value="ECO:0007669"/>
    <property type="project" value="TreeGrafter"/>
</dbReference>